<evidence type="ECO:0000313" key="2">
    <source>
        <dbReference type="EnsemblPlants" id="PAC:32932689.CDS.1"/>
    </source>
</evidence>
<sequence>MVANNHAFFLYESSYQKQRSSCLNCCKEKFGECNYRARNLETLGDVVRLRSLDSRKLSLCSKLYLKRRISASKEHFQQPSPGAVHT</sequence>
<dbReference type="EMBL" id="ABEU02000002">
    <property type="protein sequence ID" value="PNR60678.1"/>
    <property type="molecule type" value="Genomic_DNA"/>
</dbReference>
<dbReference type="Gramene" id="Pp3c2_31140V3.1">
    <property type="protein sequence ID" value="PAC:32932689.CDS.1"/>
    <property type="gene ID" value="Pp3c2_31140"/>
</dbReference>
<accession>A0A2K1L3S0</accession>
<reference evidence="1 3" key="2">
    <citation type="journal article" date="2018" name="Plant J.">
        <title>The Physcomitrella patens chromosome-scale assembly reveals moss genome structure and evolution.</title>
        <authorList>
            <person name="Lang D."/>
            <person name="Ullrich K.K."/>
            <person name="Murat F."/>
            <person name="Fuchs J."/>
            <person name="Jenkins J."/>
            <person name="Haas F.B."/>
            <person name="Piednoel M."/>
            <person name="Gundlach H."/>
            <person name="Van Bel M."/>
            <person name="Meyberg R."/>
            <person name="Vives C."/>
            <person name="Morata J."/>
            <person name="Symeonidi A."/>
            <person name="Hiss M."/>
            <person name="Muchero W."/>
            <person name="Kamisugi Y."/>
            <person name="Saleh O."/>
            <person name="Blanc G."/>
            <person name="Decker E.L."/>
            <person name="van Gessel N."/>
            <person name="Grimwood J."/>
            <person name="Hayes R.D."/>
            <person name="Graham S.W."/>
            <person name="Gunter L.E."/>
            <person name="McDaniel S.F."/>
            <person name="Hoernstein S.N.W."/>
            <person name="Larsson A."/>
            <person name="Li F.W."/>
            <person name="Perroud P.F."/>
            <person name="Phillips J."/>
            <person name="Ranjan P."/>
            <person name="Rokshar D.S."/>
            <person name="Rothfels C.J."/>
            <person name="Schneider L."/>
            <person name="Shu S."/>
            <person name="Stevenson D.W."/>
            <person name="Thummler F."/>
            <person name="Tillich M."/>
            <person name="Villarreal Aguilar J.C."/>
            <person name="Widiez T."/>
            <person name="Wong G.K."/>
            <person name="Wymore A."/>
            <person name="Zhang Y."/>
            <person name="Zimmer A.D."/>
            <person name="Quatrano R.S."/>
            <person name="Mayer K.F.X."/>
            <person name="Goodstein D."/>
            <person name="Casacuberta J.M."/>
            <person name="Vandepoele K."/>
            <person name="Reski R."/>
            <person name="Cuming A.C."/>
            <person name="Tuskan G.A."/>
            <person name="Maumus F."/>
            <person name="Salse J."/>
            <person name="Schmutz J."/>
            <person name="Rensing S.A."/>
        </authorList>
    </citation>
    <scope>NUCLEOTIDE SEQUENCE [LARGE SCALE GENOMIC DNA]</scope>
    <source>
        <strain evidence="2 3">cv. Gransden 2004</strain>
    </source>
</reference>
<reference evidence="1 3" key="1">
    <citation type="journal article" date="2008" name="Science">
        <title>The Physcomitrella genome reveals evolutionary insights into the conquest of land by plants.</title>
        <authorList>
            <person name="Rensing S."/>
            <person name="Lang D."/>
            <person name="Zimmer A."/>
            <person name="Terry A."/>
            <person name="Salamov A."/>
            <person name="Shapiro H."/>
            <person name="Nishiyama T."/>
            <person name="Perroud P.-F."/>
            <person name="Lindquist E."/>
            <person name="Kamisugi Y."/>
            <person name="Tanahashi T."/>
            <person name="Sakakibara K."/>
            <person name="Fujita T."/>
            <person name="Oishi K."/>
            <person name="Shin-I T."/>
            <person name="Kuroki Y."/>
            <person name="Toyoda A."/>
            <person name="Suzuki Y."/>
            <person name="Hashimoto A."/>
            <person name="Yamaguchi K."/>
            <person name="Sugano A."/>
            <person name="Kohara Y."/>
            <person name="Fujiyama A."/>
            <person name="Anterola A."/>
            <person name="Aoki S."/>
            <person name="Ashton N."/>
            <person name="Barbazuk W.B."/>
            <person name="Barker E."/>
            <person name="Bennetzen J."/>
            <person name="Bezanilla M."/>
            <person name="Blankenship R."/>
            <person name="Cho S.H."/>
            <person name="Dutcher S."/>
            <person name="Estelle M."/>
            <person name="Fawcett J.A."/>
            <person name="Gundlach H."/>
            <person name="Hanada K."/>
            <person name="Heyl A."/>
            <person name="Hicks K.A."/>
            <person name="Hugh J."/>
            <person name="Lohr M."/>
            <person name="Mayer K."/>
            <person name="Melkozernov A."/>
            <person name="Murata T."/>
            <person name="Nelson D."/>
            <person name="Pils B."/>
            <person name="Prigge M."/>
            <person name="Reiss B."/>
            <person name="Renner T."/>
            <person name="Rombauts S."/>
            <person name="Rushton P."/>
            <person name="Sanderfoot A."/>
            <person name="Schween G."/>
            <person name="Shiu S.-H."/>
            <person name="Stueber K."/>
            <person name="Theodoulou F.L."/>
            <person name="Tu H."/>
            <person name="Van de Peer Y."/>
            <person name="Verrier P.J."/>
            <person name="Waters E."/>
            <person name="Wood A."/>
            <person name="Yang L."/>
            <person name="Cove D."/>
            <person name="Cuming A."/>
            <person name="Hasebe M."/>
            <person name="Lucas S."/>
            <person name="Mishler D.B."/>
            <person name="Reski R."/>
            <person name="Grigoriev I."/>
            <person name="Quatrano R.S."/>
            <person name="Boore J.L."/>
        </authorList>
    </citation>
    <scope>NUCLEOTIDE SEQUENCE [LARGE SCALE GENOMIC DNA]</scope>
    <source>
        <strain evidence="2 3">cv. Gransden 2004</strain>
    </source>
</reference>
<dbReference type="EnsemblPlants" id="Pp3c2_31140V3.1">
    <property type="protein sequence ID" value="PAC:32932689.CDS.1"/>
    <property type="gene ID" value="Pp3c2_31140"/>
</dbReference>
<keyword evidence="3" id="KW-1185">Reference proteome</keyword>
<dbReference type="AlphaFoldDB" id="A0A2K1L3S0"/>
<evidence type="ECO:0000313" key="3">
    <source>
        <dbReference type="Proteomes" id="UP000006727"/>
    </source>
</evidence>
<organism evidence="1">
    <name type="scientific">Physcomitrium patens</name>
    <name type="common">Spreading-leaved earth moss</name>
    <name type="synonym">Physcomitrella patens</name>
    <dbReference type="NCBI Taxonomy" id="3218"/>
    <lineage>
        <taxon>Eukaryota</taxon>
        <taxon>Viridiplantae</taxon>
        <taxon>Streptophyta</taxon>
        <taxon>Embryophyta</taxon>
        <taxon>Bryophyta</taxon>
        <taxon>Bryophytina</taxon>
        <taxon>Bryopsida</taxon>
        <taxon>Funariidae</taxon>
        <taxon>Funariales</taxon>
        <taxon>Funariaceae</taxon>
        <taxon>Physcomitrium</taxon>
    </lineage>
</organism>
<name>A0A2K1L3S0_PHYPA</name>
<protein>
    <submittedName>
        <fullName evidence="1 2">Uncharacterized protein</fullName>
    </submittedName>
</protein>
<reference evidence="2" key="3">
    <citation type="submission" date="2020-12" db="UniProtKB">
        <authorList>
            <consortium name="EnsemblPlants"/>
        </authorList>
    </citation>
    <scope>IDENTIFICATION</scope>
</reference>
<dbReference type="Proteomes" id="UP000006727">
    <property type="component" value="Chromosome 2"/>
</dbReference>
<gene>
    <name evidence="1" type="ORF">PHYPA_003471</name>
</gene>
<evidence type="ECO:0000313" key="1">
    <source>
        <dbReference type="EMBL" id="PNR60678.1"/>
    </source>
</evidence>
<dbReference type="InParanoid" id="A0A2K1L3S0"/>
<proteinExistence type="predicted"/>